<dbReference type="EMBL" id="QVEP01000049">
    <property type="protein sequence ID" value="RGB75074.1"/>
    <property type="molecule type" value="Genomic_DNA"/>
</dbReference>
<keyword evidence="3" id="KW-0732">Signal</keyword>
<gene>
    <name evidence="5" type="ORF">DW070_14385</name>
</gene>
<keyword evidence="2" id="KW-1133">Transmembrane helix</keyword>
<feature type="region of interest" description="Disordered" evidence="1">
    <location>
        <begin position="261"/>
        <end position="298"/>
    </location>
</feature>
<feature type="domain" description="TPM" evidence="4">
    <location>
        <begin position="67"/>
        <end position="190"/>
    </location>
</feature>
<evidence type="ECO:0000256" key="3">
    <source>
        <dbReference type="SAM" id="SignalP"/>
    </source>
</evidence>
<comment type="caution">
    <text evidence="5">The sequence shown here is derived from an EMBL/GenBank/DDBJ whole genome shotgun (WGS) entry which is preliminary data.</text>
</comment>
<feature type="transmembrane region" description="Helical" evidence="2">
    <location>
        <begin position="204"/>
        <end position="227"/>
    </location>
</feature>
<protein>
    <submittedName>
        <fullName evidence="5">TPM domain-containing protein</fullName>
    </submittedName>
</protein>
<evidence type="ECO:0000256" key="2">
    <source>
        <dbReference type="SAM" id="Phobius"/>
    </source>
</evidence>
<accession>A0A3E2TG63</accession>
<feature type="compositionally biased region" description="Gly residues" evidence="1">
    <location>
        <begin position="270"/>
        <end position="298"/>
    </location>
</feature>
<dbReference type="Proteomes" id="UP000260773">
    <property type="component" value="Unassembled WGS sequence"/>
</dbReference>
<feature type="signal peptide" evidence="3">
    <location>
        <begin position="1"/>
        <end position="30"/>
    </location>
</feature>
<feature type="chain" id="PRO_5017637964" evidence="3">
    <location>
        <begin position="31"/>
        <end position="298"/>
    </location>
</feature>
<proteinExistence type="predicted"/>
<evidence type="ECO:0000256" key="1">
    <source>
        <dbReference type="SAM" id="MobiDB-lite"/>
    </source>
</evidence>
<keyword evidence="2" id="KW-0472">Membrane</keyword>
<name>A0A3E2TG63_9FIRM</name>
<evidence type="ECO:0000259" key="4">
    <source>
        <dbReference type="Pfam" id="PF04536"/>
    </source>
</evidence>
<dbReference type="Pfam" id="PF04536">
    <property type="entry name" value="TPM_phosphatase"/>
    <property type="match status" value="1"/>
</dbReference>
<sequence length="298" mass="31860">MKKILNFLMVMLLVMGLGMASVMTAFQAEAAETAETAGETVSAAETVLTANQDGEAAADASMSASGIYDEADLLSADEEASLLTKLEKYSERYSADIAIVTTDDAGGLSAQAYADAYAEKIGQSMSRDEYPGILFLIDMDNRQIYMATQGQAIQYYNDRRIDKVLDNCYNHITDGDYKGTCDAFLKGVRDYMGRSTDRSARMDAFGVLLRLIIAIVIGAVVTFAMVFRRGGRVTTNSQTYFDASGSHLDAKEDRFMNRTVTRRHIEKPKSGGGSGGSGGGGVHVSSGGGTHGGGGRSF</sequence>
<dbReference type="InterPro" id="IPR007621">
    <property type="entry name" value="TPM_dom"/>
</dbReference>
<evidence type="ECO:0000313" key="6">
    <source>
        <dbReference type="Proteomes" id="UP000260773"/>
    </source>
</evidence>
<evidence type="ECO:0000313" key="5">
    <source>
        <dbReference type="EMBL" id="RGB75074.1"/>
    </source>
</evidence>
<dbReference type="AlphaFoldDB" id="A0A3E2TG63"/>
<organism evidence="5 6">
    <name type="scientific">Coprococcus catus</name>
    <dbReference type="NCBI Taxonomy" id="116085"/>
    <lineage>
        <taxon>Bacteria</taxon>
        <taxon>Bacillati</taxon>
        <taxon>Bacillota</taxon>
        <taxon>Clostridia</taxon>
        <taxon>Lachnospirales</taxon>
        <taxon>Lachnospiraceae</taxon>
        <taxon>Coprococcus</taxon>
    </lineage>
</organism>
<reference evidence="5 6" key="1">
    <citation type="submission" date="2018-08" db="EMBL/GenBank/DDBJ databases">
        <title>A genome reference for cultivated species of the human gut microbiota.</title>
        <authorList>
            <person name="Zou Y."/>
            <person name="Xue W."/>
            <person name="Luo G."/>
        </authorList>
    </citation>
    <scope>NUCLEOTIDE SEQUENCE [LARGE SCALE GENOMIC DNA]</scope>
    <source>
        <strain evidence="5 6">AF45-17</strain>
    </source>
</reference>
<dbReference type="Gene3D" id="3.10.310.50">
    <property type="match status" value="1"/>
</dbReference>
<keyword evidence="2" id="KW-0812">Transmembrane</keyword>